<evidence type="ECO:0000313" key="2">
    <source>
        <dbReference type="EMBL" id="CDW45280.1"/>
    </source>
</evidence>
<dbReference type="EMBL" id="HACA01027919">
    <property type="protein sequence ID" value="CDW45280.1"/>
    <property type="molecule type" value="Transcribed_RNA"/>
</dbReference>
<name>A0A0K2V4N5_LEPSM</name>
<keyword evidence="1" id="KW-1133">Transmembrane helix</keyword>
<feature type="transmembrane region" description="Helical" evidence="1">
    <location>
        <begin position="27"/>
        <end position="56"/>
    </location>
</feature>
<keyword evidence="1" id="KW-0472">Membrane</keyword>
<sequence length="308" mass="35772">MDGLSLLEEEHLNQSILYNSYLLNNDYLSIPTAICDILSTLLFVSLSANCGIHAYLQIKSDLTMTFQFFVGYFILCIASELVRCVLFCGIYLKVPIVFHSNMGLILYYIAMTLMEIVTSCTIAIGLDRIQRTFNNFIDRLYPKLKIYIFILIIFLHPTPFIISVNYHPHLYRVITLVYISVSLVLLFLTSISLYSRLRDNPHTSTHSGVDKTVLLFLIIQFTVLFIVLTILFLLPDKSGLQHYSISYITMLTKCMYPVIYIIFVHIRSIKWNNRVFPWLDSDYGLERRMVESRTELHEFTFTYGGELI</sequence>
<organism evidence="2">
    <name type="scientific">Lepeophtheirus salmonis</name>
    <name type="common">Salmon louse</name>
    <name type="synonym">Caligus salmonis</name>
    <dbReference type="NCBI Taxonomy" id="72036"/>
    <lineage>
        <taxon>Eukaryota</taxon>
        <taxon>Metazoa</taxon>
        <taxon>Ecdysozoa</taxon>
        <taxon>Arthropoda</taxon>
        <taxon>Crustacea</taxon>
        <taxon>Multicrustacea</taxon>
        <taxon>Hexanauplia</taxon>
        <taxon>Copepoda</taxon>
        <taxon>Siphonostomatoida</taxon>
        <taxon>Caligidae</taxon>
        <taxon>Lepeophtheirus</taxon>
    </lineage>
</organism>
<feature type="transmembrane region" description="Helical" evidence="1">
    <location>
        <begin position="213"/>
        <end position="233"/>
    </location>
</feature>
<feature type="transmembrane region" description="Helical" evidence="1">
    <location>
        <begin position="146"/>
        <end position="164"/>
    </location>
</feature>
<feature type="transmembrane region" description="Helical" evidence="1">
    <location>
        <begin position="68"/>
        <end position="92"/>
    </location>
</feature>
<feature type="transmembrane region" description="Helical" evidence="1">
    <location>
        <begin position="245"/>
        <end position="266"/>
    </location>
</feature>
<dbReference type="AlphaFoldDB" id="A0A0K2V4N5"/>
<proteinExistence type="predicted"/>
<reference evidence="2" key="1">
    <citation type="submission" date="2014-05" db="EMBL/GenBank/DDBJ databases">
        <authorList>
            <person name="Chronopoulou M."/>
        </authorList>
    </citation>
    <scope>NUCLEOTIDE SEQUENCE</scope>
    <source>
        <tissue evidence="2">Whole organism</tissue>
    </source>
</reference>
<keyword evidence="1" id="KW-0812">Transmembrane</keyword>
<protein>
    <submittedName>
        <fullName evidence="2">Uncharacterized protein</fullName>
    </submittedName>
</protein>
<feature type="transmembrane region" description="Helical" evidence="1">
    <location>
        <begin position="170"/>
        <end position="193"/>
    </location>
</feature>
<accession>A0A0K2V4N5</accession>
<evidence type="ECO:0000256" key="1">
    <source>
        <dbReference type="SAM" id="Phobius"/>
    </source>
</evidence>
<feature type="transmembrane region" description="Helical" evidence="1">
    <location>
        <begin position="104"/>
        <end position="126"/>
    </location>
</feature>